<reference evidence="1 2" key="1">
    <citation type="submission" date="2018-06" db="EMBL/GenBank/DDBJ databases">
        <title>Genome analysis of cellulolytic fungus Trichoderma lentiforme CFAM-422.</title>
        <authorList>
            <person name="Steindorff A.S."/>
            <person name="Formighieri E.F."/>
            <person name="Midorikawa G.E.O."/>
            <person name="Tamietti M.S."/>
            <person name="Ramos E.Z."/>
            <person name="Silva A.S."/>
            <person name="Bon E.P.S."/>
            <person name="Mendes T.D."/>
            <person name="Damaso M.C.T."/>
            <person name="Favaro L.C.L."/>
        </authorList>
    </citation>
    <scope>NUCLEOTIDE SEQUENCE [LARGE SCALE GENOMIC DNA]</scope>
    <source>
        <strain evidence="1 2">CFAM-422</strain>
    </source>
</reference>
<evidence type="ECO:0000313" key="2">
    <source>
        <dbReference type="Proteomes" id="UP000801864"/>
    </source>
</evidence>
<name>A0A9P4XCN9_9HYPO</name>
<proteinExistence type="predicted"/>
<organism evidence="1 2">
    <name type="scientific">Trichoderma lentiforme</name>
    <dbReference type="NCBI Taxonomy" id="1567552"/>
    <lineage>
        <taxon>Eukaryota</taxon>
        <taxon>Fungi</taxon>
        <taxon>Dikarya</taxon>
        <taxon>Ascomycota</taxon>
        <taxon>Pezizomycotina</taxon>
        <taxon>Sordariomycetes</taxon>
        <taxon>Hypocreomycetidae</taxon>
        <taxon>Hypocreales</taxon>
        <taxon>Hypocreaceae</taxon>
        <taxon>Trichoderma</taxon>
    </lineage>
</organism>
<accession>A0A9P4XCN9</accession>
<evidence type="ECO:0000313" key="1">
    <source>
        <dbReference type="EMBL" id="KAF3068617.1"/>
    </source>
</evidence>
<keyword evidence="2" id="KW-1185">Reference proteome</keyword>
<sequence length="271" mass="31215">MSHRSHYTPHLRVYAYCGACNRPVRGEDNLVAIQFRLFQTFEGAIHKIPIFGKDELVKPGKNAVFCKDADCYKCSTNRFGSTTFHADCFHLFNKYCHAEDKYTRLWTAARRMYPLRNNVCFNNLYDPIAFQQLNIVFELLGGEILPLSLTRDIWDLVPTSSHIVARFCSVLQLATEMNSAPRVPSICPLGELRFWARGQYHTFQKDMGPELRFVRATFDSRGVKKLERVETARLPISKTETYAILPVSQFTSMVADFRFGVCYLYSQPLPL</sequence>
<dbReference type="EMBL" id="QLNT01000013">
    <property type="protein sequence ID" value="KAF3068617.1"/>
    <property type="molecule type" value="Genomic_DNA"/>
</dbReference>
<dbReference type="Proteomes" id="UP000801864">
    <property type="component" value="Unassembled WGS sequence"/>
</dbReference>
<protein>
    <submittedName>
        <fullName evidence="1">Uncharacterized protein</fullName>
    </submittedName>
</protein>
<dbReference type="AlphaFoldDB" id="A0A9P4XCN9"/>
<gene>
    <name evidence="1" type="ORF">CFAM422_007909</name>
</gene>
<comment type="caution">
    <text evidence="1">The sequence shown here is derived from an EMBL/GenBank/DDBJ whole genome shotgun (WGS) entry which is preliminary data.</text>
</comment>